<evidence type="ECO:0000256" key="1">
    <source>
        <dbReference type="ARBA" id="ARBA00005564"/>
    </source>
</evidence>
<sequence>MEIMTYQKYIYVGCRTTQKRHAIGKGISVYGINEQGNWDLVDISGNLENPSFLTLDKSRKFLYAIHGDFGDITAFKILADGKLEQLNTITLDAKNPVHVVVSENNRFLIVPFLTSGDVYTIERDVKSGELLGVASHKVVAGLKENTVSHPHQICFDGTQKRIIVPCQGRDAGQSKLVVYDFNEDTGKLIEIFERTTRLKAEARHAALHPNGKFLYVVSEHDSTIAFYVYDELKGTMIPIQILSTMPDTKTGDCWASGVAMDNEGKYIYVSNRADNSITWYSINQRTGYLTLIDNVSCLGVHPRFITLGPAGKHLYIANKNTHTICRYTRDGQGNLIEPKLMAETGSPTCVAFSWIAK</sequence>
<dbReference type="GO" id="GO:0017057">
    <property type="term" value="F:6-phosphogluconolactonase activity"/>
    <property type="evidence" value="ECO:0007669"/>
    <property type="project" value="TreeGrafter"/>
</dbReference>
<dbReference type="PANTHER" id="PTHR30344:SF1">
    <property type="entry name" value="6-PHOSPHOGLUCONOLACTONASE"/>
    <property type="match status" value="1"/>
</dbReference>
<proteinExistence type="inferred from homology"/>
<dbReference type="EMBL" id="AYYR01000009">
    <property type="protein sequence ID" value="KRM77750.1"/>
    <property type="molecule type" value="Genomic_DNA"/>
</dbReference>
<gene>
    <name evidence="2" type="ORF">FC82_GL003126</name>
</gene>
<dbReference type="InterPro" id="IPR015943">
    <property type="entry name" value="WD40/YVTN_repeat-like_dom_sf"/>
</dbReference>
<reference evidence="2 3" key="1">
    <citation type="journal article" date="2015" name="Genome Announc.">
        <title>Expanding the biotechnology potential of lactobacilli through comparative genomics of 213 strains and associated genera.</title>
        <authorList>
            <person name="Sun Z."/>
            <person name="Harris H.M."/>
            <person name="McCann A."/>
            <person name="Guo C."/>
            <person name="Argimon S."/>
            <person name="Zhang W."/>
            <person name="Yang X."/>
            <person name="Jeffery I.B."/>
            <person name="Cooney J.C."/>
            <person name="Kagawa T.F."/>
            <person name="Liu W."/>
            <person name="Song Y."/>
            <person name="Salvetti E."/>
            <person name="Wrobel A."/>
            <person name="Rasinkangas P."/>
            <person name="Parkhill J."/>
            <person name="Rea M.C."/>
            <person name="O'Sullivan O."/>
            <person name="Ritari J."/>
            <person name="Douillard F.P."/>
            <person name="Paul Ross R."/>
            <person name="Yang R."/>
            <person name="Briner A.E."/>
            <person name="Felis G.E."/>
            <person name="de Vos W.M."/>
            <person name="Barrangou R."/>
            <person name="Klaenhammer T.R."/>
            <person name="Caufield P.W."/>
            <person name="Cui Y."/>
            <person name="Zhang H."/>
            <person name="O'Toole P.W."/>
        </authorList>
    </citation>
    <scope>NUCLEOTIDE SEQUENCE [LARGE SCALE GENOMIC DNA]</scope>
    <source>
        <strain evidence="2 3">DSM 20515</strain>
    </source>
</reference>
<evidence type="ECO:0000313" key="2">
    <source>
        <dbReference type="EMBL" id="KRM77750.1"/>
    </source>
</evidence>
<dbReference type="STRING" id="33960.TY91_11500"/>
<dbReference type="InterPro" id="IPR019405">
    <property type="entry name" value="Lactonase_7-beta_prop"/>
</dbReference>
<protein>
    <recommendedName>
        <fullName evidence="4">6-phosphogluconolactonase</fullName>
    </recommendedName>
</protein>
<comment type="caution">
    <text evidence="2">The sequence shown here is derived from an EMBL/GenBank/DDBJ whole genome shotgun (WGS) entry which is preliminary data.</text>
</comment>
<organism evidence="2 3">
    <name type="scientific">Secundilactobacillus collinoides DSM 20515 = JCM 1123</name>
    <dbReference type="NCBI Taxonomy" id="1423733"/>
    <lineage>
        <taxon>Bacteria</taxon>
        <taxon>Bacillati</taxon>
        <taxon>Bacillota</taxon>
        <taxon>Bacilli</taxon>
        <taxon>Lactobacillales</taxon>
        <taxon>Lactobacillaceae</taxon>
        <taxon>Secundilactobacillus</taxon>
    </lineage>
</organism>
<dbReference type="SUPFAM" id="SSF75011">
    <property type="entry name" value="3-carboxy-cis,cis-mucoante lactonizing enzyme"/>
    <property type="match status" value="1"/>
</dbReference>
<accession>A0A0R2BPH5</accession>
<dbReference type="Gene3D" id="2.130.10.10">
    <property type="entry name" value="YVTN repeat-like/Quinoprotein amine dehydrogenase"/>
    <property type="match status" value="1"/>
</dbReference>
<dbReference type="PANTHER" id="PTHR30344">
    <property type="entry name" value="6-PHOSPHOGLUCONOLACTONASE-RELATED"/>
    <property type="match status" value="1"/>
</dbReference>
<dbReference type="Proteomes" id="UP000051845">
    <property type="component" value="Unassembled WGS sequence"/>
</dbReference>
<name>A0A0R2BPH5_SECCO</name>
<comment type="similarity">
    <text evidence="1">Belongs to the cycloisomerase 2 family.</text>
</comment>
<dbReference type="PATRIC" id="fig|1423733.4.peg.3249"/>
<dbReference type="AlphaFoldDB" id="A0A0R2BPH5"/>
<dbReference type="Pfam" id="PF10282">
    <property type="entry name" value="Lactonase"/>
    <property type="match status" value="1"/>
</dbReference>
<evidence type="ECO:0008006" key="4">
    <source>
        <dbReference type="Google" id="ProtNLM"/>
    </source>
</evidence>
<evidence type="ECO:0000313" key="3">
    <source>
        <dbReference type="Proteomes" id="UP000051845"/>
    </source>
</evidence>
<dbReference type="InterPro" id="IPR050282">
    <property type="entry name" value="Cycloisomerase_2"/>
</dbReference>